<organism evidence="1 2">
    <name type="scientific">Bacteroides pyogenes F0041</name>
    <dbReference type="NCBI Taxonomy" id="1321819"/>
    <lineage>
        <taxon>Bacteria</taxon>
        <taxon>Pseudomonadati</taxon>
        <taxon>Bacteroidota</taxon>
        <taxon>Bacteroidia</taxon>
        <taxon>Bacteroidales</taxon>
        <taxon>Bacteroidaceae</taxon>
        <taxon>Bacteroides</taxon>
    </lineage>
</organism>
<evidence type="ECO:0000313" key="1">
    <source>
        <dbReference type="EMBL" id="ERI85025.1"/>
    </source>
</evidence>
<dbReference type="EMBL" id="AWSV01000110">
    <property type="protein sequence ID" value="ERI85025.1"/>
    <property type="molecule type" value="Genomic_DNA"/>
</dbReference>
<name>U2CKE3_9BACE</name>
<evidence type="ECO:0000313" key="2">
    <source>
        <dbReference type="Proteomes" id="UP000016496"/>
    </source>
</evidence>
<accession>U2CKE3</accession>
<sequence>MILLYTCSFMKKKTACSHDNRESSALLQYVFLSFCDYIMNDEPRSFERFSACTFCSSISCKHLLRKFCGVSSRKICF</sequence>
<protein>
    <submittedName>
        <fullName evidence="1">Uncharacterized protein</fullName>
    </submittedName>
</protein>
<reference evidence="1 2" key="1">
    <citation type="submission" date="2013-08" db="EMBL/GenBank/DDBJ databases">
        <authorList>
            <person name="Weinstock G."/>
            <person name="Sodergren E."/>
            <person name="Wylie T."/>
            <person name="Fulton L."/>
            <person name="Fulton R."/>
            <person name="Fronick C."/>
            <person name="O'Laughlin M."/>
            <person name="Godfrey J."/>
            <person name="Miner T."/>
            <person name="Herter B."/>
            <person name="Appelbaum E."/>
            <person name="Cordes M."/>
            <person name="Lek S."/>
            <person name="Wollam A."/>
            <person name="Pepin K.H."/>
            <person name="Palsikar V.B."/>
            <person name="Mitreva M."/>
            <person name="Wilson R.K."/>
        </authorList>
    </citation>
    <scope>NUCLEOTIDE SEQUENCE [LARGE SCALE GENOMIC DNA]</scope>
    <source>
        <strain evidence="1 2">F0041</strain>
    </source>
</reference>
<proteinExistence type="predicted"/>
<comment type="caution">
    <text evidence="1">The sequence shown here is derived from an EMBL/GenBank/DDBJ whole genome shotgun (WGS) entry which is preliminary data.</text>
</comment>
<dbReference type="AlphaFoldDB" id="U2CKE3"/>
<dbReference type="HOGENOM" id="CLU_2630838_0_0_10"/>
<dbReference type="Proteomes" id="UP000016496">
    <property type="component" value="Unassembled WGS sequence"/>
</dbReference>
<gene>
    <name evidence="1" type="ORF">HMPREF1981_02093</name>
</gene>